<dbReference type="Proteomes" id="UP000765802">
    <property type="component" value="Unassembled WGS sequence"/>
</dbReference>
<comment type="caution">
    <text evidence="3">The sequence shown here is derived from an EMBL/GenBank/DDBJ whole genome shotgun (WGS) entry which is preliminary data.</text>
</comment>
<dbReference type="InterPro" id="IPR012373">
    <property type="entry name" value="Ferrdict_sens_TM"/>
</dbReference>
<dbReference type="Gene3D" id="2.60.120.1440">
    <property type="match status" value="1"/>
</dbReference>
<dbReference type="EMBL" id="MBUA01000012">
    <property type="protein sequence ID" value="MBC6491400.1"/>
    <property type="molecule type" value="Genomic_DNA"/>
</dbReference>
<evidence type="ECO:0000259" key="1">
    <source>
        <dbReference type="Pfam" id="PF04773"/>
    </source>
</evidence>
<accession>A0ABR7M8P3</accession>
<dbReference type="RefSeq" id="WP_187256693.1">
    <property type="nucleotide sequence ID" value="NZ_JBHULF010000014.1"/>
</dbReference>
<evidence type="ECO:0000313" key="3">
    <source>
        <dbReference type="EMBL" id="MBC6491400.1"/>
    </source>
</evidence>
<feature type="domain" description="FecR protein" evidence="1">
    <location>
        <begin position="180"/>
        <end position="275"/>
    </location>
</feature>
<dbReference type="PANTHER" id="PTHR30273:SF2">
    <property type="entry name" value="PROTEIN FECR"/>
    <property type="match status" value="1"/>
</dbReference>
<proteinExistence type="predicted"/>
<organism evidence="3 4">
    <name type="scientific">Flavihumibacter stibioxidans</name>
    <dbReference type="NCBI Taxonomy" id="1834163"/>
    <lineage>
        <taxon>Bacteria</taxon>
        <taxon>Pseudomonadati</taxon>
        <taxon>Bacteroidota</taxon>
        <taxon>Chitinophagia</taxon>
        <taxon>Chitinophagales</taxon>
        <taxon>Chitinophagaceae</taxon>
        <taxon>Flavihumibacter</taxon>
    </lineage>
</organism>
<evidence type="ECO:0000313" key="4">
    <source>
        <dbReference type="Proteomes" id="UP000765802"/>
    </source>
</evidence>
<name>A0ABR7M8P3_9BACT</name>
<dbReference type="Pfam" id="PF04773">
    <property type="entry name" value="FecR"/>
    <property type="match status" value="1"/>
</dbReference>
<dbReference type="Gene3D" id="3.55.50.30">
    <property type="match status" value="1"/>
</dbReference>
<sequence>MNQQEFLQLLKKYREGSATQEEIDFLHAYYDLFEYSDNGLSAKDPASKELLKQEMRSEIAAAIQNEASGPVLRLVWFRRLSAAALIVLMLGAGAYFLVKHEPVQPQPVALQQEEPTDIAPGGNKAILILADGSSLALDDARNGDLSKQGATLIRKTAEGKLVYLTENDEAPVQPVLAYNTISTPRAGQYQLTLSDGTRVWLNAATTLKFPAQFIGKERMVELNGEAYFEVAPNKEQPFFVRSALQTIRVLGTHFNVNAYDDEAALRTTLLEGRVEVNIGSADNKIARILMPGQQSAATRNGKLTVAPADTEEATAWKDGYFKFNKADIQTIMRQVARWYDVEVEYEGKIPEDVFVGKIKRSENISGVLRILQLSKVPFRIEHKTVIIGIK</sequence>
<gene>
    <name evidence="3" type="ORF">BC349_10175</name>
</gene>
<keyword evidence="4" id="KW-1185">Reference proteome</keyword>
<protein>
    <recommendedName>
        <fullName evidence="5">FecR family protein</fullName>
    </recommendedName>
</protein>
<dbReference type="Pfam" id="PF16344">
    <property type="entry name" value="FecR_C"/>
    <property type="match status" value="1"/>
</dbReference>
<evidence type="ECO:0008006" key="5">
    <source>
        <dbReference type="Google" id="ProtNLM"/>
    </source>
</evidence>
<reference evidence="3 4" key="1">
    <citation type="submission" date="2016-07" db="EMBL/GenBank/DDBJ databases">
        <title>Genome analysis of Flavihumibacter stibioxidans YS-17.</title>
        <authorList>
            <person name="Shi K."/>
            <person name="Han Y."/>
            <person name="Wang G."/>
        </authorList>
    </citation>
    <scope>NUCLEOTIDE SEQUENCE [LARGE SCALE GENOMIC DNA]</scope>
    <source>
        <strain evidence="3 4">YS-17</strain>
    </source>
</reference>
<dbReference type="InterPro" id="IPR032508">
    <property type="entry name" value="FecR_C"/>
</dbReference>
<evidence type="ECO:0000259" key="2">
    <source>
        <dbReference type="Pfam" id="PF16344"/>
    </source>
</evidence>
<dbReference type="InterPro" id="IPR006860">
    <property type="entry name" value="FecR"/>
</dbReference>
<feature type="domain" description="Protein FecR C-terminal" evidence="2">
    <location>
        <begin position="320"/>
        <end position="387"/>
    </location>
</feature>
<dbReference type="PANTHER" id="PTHR30273">
    <property type="entry name" value="PERIPLASMIC SIGNAL SENSOR AND SIGMA FACTOR ACTIVATOR FECR-RELATED"/>
    <property type="match status" value="1"/>
</dbReference>